<name>A0A1J5PXZ8_9ZZZZ</name>
<dbReference type="Pfam" id="PF01515">
    <property type="entry name" value="PTA_PTB"/>
    <property type="match status" value="1"/>
</dbReference>
<evidence type="ECO:0000313" key="2">
    <source>
        <dbReference type="EMBL" id="OIQ70139.1"/>
    </source>
</evidence>
<protein>
    <submittedName>
        <fullName evidence="2">NAD-dependent malic enzyme</fullName>
        <ecNumber evidence="2">1.1.1.39</ecNumber>
    </submittedName>
</protein>
<accession>A0A1J5PXZ8</accession>
<dbReference type="InterPro" id="IPR042112">
    <property type="entry name" value="P_AcTrfase_dom2"/>
</dbReference>
<dbReference type="InterPro" id="IPR002505">
    <property type="entry name" value="PTA_PTB"/>
</dbReference>
<evidence type="ECO:0000259" key="1">
    <source>
        <dbReference type="Pfam" id="PF01515"/>
    </source>
</evidence>
<organism evidence="2">
    <name type="scientific">mine drainage metagenome</name>
    <dbReference type="NCBI Taxonomy" id="410659"/>
    <lineage>
        <taxon>unclassified sequences</taxon>
        <taxon>metagenomes</taxon>
        <taxon>ecological metagenomes</taxon>
    </lineage>
</organism>
<keyword evidence="2" id="KW-0560">Oxidoreductase</keyword>
<dbReference type="Gene3D" id="3.40.50.10950">
    <property type="match status" value="1"/>
</dbReference>
<reference evidence="2" key="1">
    <citation type="submission" date="2016-10" db="EMBL/GenBank/DDBJ databases">
        <title>Sequence of Gallionella enrichment culture.</title>
        <authorList>
            <person name="Poehlein A."/>
            <person name="Muehling M."/>
            <person name="Daniel R."/>
        </authorList>
    </citation>
    <scope>NUCLEOTIDE SEQUENCE</scope>
</reference>
<dbReference type="SUPFAM" id="SSF53659">
    <property type="entry name" value="Isocitrate/Isopropylmalate dehydrogenase-like"/>
    <property type="match status" value="1"/>
</dbReference>
<dbReference type="EMBL" id="MLJW01004345">
    <property type="protein sequence ID" value="OIQ70139.1"/>
    <property type="molecule type" value="Genomic_DNA"/>
</dbReference>
<dbReference type="Gene3D" id="3.40.50.10750">
    <property type="entry name" value="Isocitrate/Isopropylmalate dehydrogenase-like"/>
    <property type="match status" value="1"/>
</dbReference>
<dbReference type="InterPro" id="IPR042113">
    <property type="entry name" value="P_AcTrfase_dom1"/>
</dbReference>
<gene>
    <name evidence="2" type="primary">dme_2</name>
    <name evidence="2" type="ORF">GALL_482500</name>
</gene>
<comment type="caution">
    <text evidence="2">The sequence shown here is derived from an EMBL/GenBank/DDBJ whole genome shotgun (WGS) entry which is preliminary data.</text>
</comment>
<dbReference type="GO" id="GO:0004471">
    <property type="term" value="F:malate dehydrogenase (decarboxylating) (NAD+) activity"/>
    <property type="evidence" value="ECO:0007669"/>
    <property type="project" value="UniProtKB-EC"/>
</dbReference>
<dbReference type="AlphaFoldDB" id="A0A1J5PXZ8"/>
<feature type="domain" description="Phosphate acetyl/butaryl transferase" evidence="1">
    <location>
        <begin position="2"/>
        <end position="98"/>
    </location>
</feature>
<dbReference type="EC" id="1.1.1.39" evidence="2"/>
<dbReference type="GO" id="GO:0016746">
    <property type="term" value="F:acyltransferase activity"/>
    <property type="evidence" value="ECO:0007669"/>
    <property type="project" value="InterPro"/>
</dbReference>
<sequence length="106" mass="11226">MEILDATEPDFTYEGEMPIDSALDPEQRARVFPNARFEGPANVLVFANTDAANGVRNILKMRAGGLEVGPILMGMGNRAHIVTPSITARGLLNVAAIAGTPVSNYG</sequence>
<proteinExistence type="predicted"/>